<organism evidence="1">
    <name type="scientific">viral metagenome</name>
    <dbReference type="NCBI Taxonomy" id="1070528"/>
    <lineage>
        <taxon>unclassified sequences</taxon>
        <taxon>metagenomes</taxon>
        <taxon>organismal metagenomes</taxon>
    </lineage>
</organism>
<name>A0A6M3L1I4_9ZZZZ</name>
<dbReference type="AlphaFoldDB" id="A0A6M3L1I4"/>
<protein>
    <submittedName>
        <fullName evidence="1">Uncharacterized protein</fullName>
    </submittedName>
</protein>
<reference evidence="1" key="1">
    <citation type="submission" date="2020-03" db="EMBL/GenBank/DDBJ databases">
        <title>The deep terrestrial virosphere.</title>
        <authorList>
            <person name="Holmfeldt K."/>
            <person name="Nilsson E."/>
            <person name="Simone D."/>
            <person name="Lopez-Fernandez M."/>
            <person name="Wu X."/>
            <person name="de Brujin I."/>
            <person name="Lundin D."/>
            <person name="Andersson A."/>
            <person name="Bertilsson S."/>
            <person name="Dopson M."/>
        </authorList>
    </citation>
    <scope>NUCLEOTIDE SEQUENCE</scope>
    <source>
        <strain evidence="1">MM415B02766</strain>
    </source>
</reference>
<evidence type="ECO:0000313" key="1">
    <source>
        <dbReference type="EMBL" id="QJA88413.1"/>
    </source>
</evidence>
<proteinExistence type="predicted"/>
<accession>A0A6M3L1I4</accession>
<dbReference type="EMBL" id="MT142776">
    <property type="protein sequence ID" value="QJA88413.1"/>
    <property type="molecule type" value="Genomic_DNA"/>
</dbReference>
<sequence length="142" mass="15911">MEETKLKEQINAVVEVREHFDKLATFKKDALAKWEYDNNELLAEIILCTSVKAEAEDKLRELALQAYAETGEKAVAPGVGIRVRTLLGYSTKEAFEWAIEHKLALKLDPSAFEKIAKTSNIPFVSMTEEPTATIATELARVE</sequence>
<gene>
    <name evidence="1" type="ORF">MM415B02766_0013</name>
</gene>